<dbReference type="CDD" id="cd05233">
    <property type="entry name" value="SDR_c"/>
    <property type="match status" value="1"/>
</dbReference>
<dbReference type="PROSITE" id="PS00061">
    <property type="entry name" value="ADH_SHORT"/>
    <property type="match status" value="1"/>
</dbReference>
<feature type="domain" description="Ketoreductase" evidence="3">
    <location>
        <begin position="9"/>
        <end position="191"/>
    </location>
</feature>
<dbReference type="Pfam" id="PF13561">
    <property type="entry name" value="adh_short_C2"/>
    <property type="match status" value="1"/>
</dbReference>
<sequence length="253" mass="25870">MSDLDLQGKRAVITGAAGGLGRAFAEGFAKAGAEVLVADINAEGCAETVALIEAAGGKAHATSVDVTDRESCIALARTAETTLGGADVLVNNAAIYAGLERRSLEDIDEAIWDKVMAVNVKGVWQVSRALTPVMRKGGGGAIVNVSSATVFSGSPQWLHYVASKGAVIAMSRAMARELGDDNIRVNVLAPGFTLTEASLGLMDDAASYGVTRGALKRAAGAEDMVGGALYLASPLAGFVTGQTLIVDGGRQFN</sequence>
<dbReference type="FunFam" id="3.40.50.720:FF:000084">
    <property type="entry name" value="Short-chain dehydrogenase reductase"/>
    <property type="match status" value="1"/>
</dbReference>
<reference evidence="4 5" key="1">
    <citation type="journal article" date="2018" name="Int. J. Syst. Evol. Microbiol.">
        <title>Pseudooceanicola lipolyticus sp. nov., a marine alphaproteobacterium, reclassification of Oceanicola flagellatus as Pseudooceanicola flagellatus comb. nov. and emended description of the genus Pseudooceanicola.</title>
        <authorList>
            <person name="Huang M.-M."/>
            <person name="Guo L.-L."/>
            <person name="Wu Y.-H."/>
            <person name="Lai Q.-L."/>
            <person name="Shao Z.-Z."/>
            <person name="Wang C.-S."/>
            <person name="Wu M."/>
            <person name="Xu X.-W."/>
        </authorList>
    </citation>
    <scope>NUCLEOTIDE SEQUENCE [LARGE SCALE GENOMIC DNA]</scope>
    <source>
        <strain evidence="4 5">157</strain>
    </source>
</reference>
<dbReference type="AlphaFoldDB" id="A0A2M8J494"/>
<proteinExistence type="inferred from homology"/>
<dbReference type="Proteomes" id="UP000231553">
    <property type="component" value="Unassembled WGS sequence"/>
</dbReference>
<keyword evidence="2" id="KW-0560">Oxidoreductase</keyword>
<dbReference type="RefSeq" id="WP_100161645.1">
    <property type="nucleotide sequence ID" value="NZ_PGTB01000012.1"/>
</dbReference>
<keyword evidence="5" id="KW-1185">Reference proteome</keyword>
<name>A0A2M8J494_9RHOB</name>
<organism evidence="4 5">
    <name type="scientific">Pseudooceanicola lipolyticus</name>
    <dbReference type="NCBI Taxonomy" id="2029104"/>
    <lineage>
        <taxon>Bacteria</taxon>
        <taxon>Pseudomonadati</taxon>
        <taxon>Pseudomonadota</taxon>
        <taxon>Alphaproteobacteria</taxon>
        <taxon>Rhodobacterales</taxon>
        <taxon>Paracoccaceae</taxon>
        <taxon>Pseudooceanicola</taxon>
    </lineage>
</organism>
<accession>A0A2M8J494</accession>
<comment type="similarity">
    <text evidence="1">Belongs to the short-chain dehydrogenases/reductases (SDR) family.</text>
</comment>
<dbReference type="InterPro" id="IPR057326">
    <property type="entry name" value="KR_dom"/>
</dbReference>
<evidence type="ECO:0000256" key="2">
    <source>
        <dbReference type="ARBA" id="ARBA00023002"/>
    </source>
</evidence>
<protein>
    <submittedName>
        <fullName evidence="4">Dehydrogenase</fullName>
    </submittedName>
</protein>
<dbReference type="GO" id="GO:0016616">
    <property type="term" value="F:oxidoreductase activity, acting on the CH-OH group of donors, NAD or NADP as acceptor"/>
    <property type="evidence" value="ECO:0007669"/>
    <property type="project" value="TreeGrafter"/>
</dbReference>
<evidence type="ECO:0000313" key="4">
    <source>
        <dbReference type="EMBL" id="PJE37590.1"/>
    </source>
</evidence>
<evidence type="ECO:0000259" key="3">
    <source>
        <dbReference type="SMART" id="SM00822"/>
    </source>
</evidence>
<evidence type="ECO:0000313" key="5">
    <source>
        <dbReference type="Proteomes" id="UP000231553"/>
    </source>
</evidence>
<dbReference type="SUPFAM" id="SSF51735">
    <property type="entry name" value="NAD(P)-binding Rossmann-fold domains"/>
    <property type="match status" value="1"/>
</dbReference>
<dbReference type="InterPro" id="IPR002347">
    <property type="entry name" value="SDR_fam"/>
</dbReference>
<evidence type="ECO:0000256" key="1">
    <source>
        <dbReference type="ARBA" id="ARBA00006484"/>
    </source>
</evidence>
<dbReference type="Gene3D" id="3.40.50.720">
    <property type="entry name" value="NAD(P)-binding Rossmann-like Domain"/>
    <property type="match status" value="1"/>
</dbReference>
<dbReference type="InterPro" id="IPR036291">
    <property type="entry name" value="NAD(P)-bd_dom_sf"/>
</dbReference>
<dbReference type="PRINTS" id="PR00080">
    <property type="entry name" value="SDRFAMILY"/>
</dbReference>
<dbReference type="PRINTS" id="PR00081">
    <property type="entry name" value="GDHRDH"/>
</dbReference>
<gene>
    <name evidence="4" type="ORF">CVM52_06230</name>
</gene>
<dbReference type="OrthoDB" id="9789398at2"/>
<dbReference type="PANTHER" id="PTHR42760:SF115">
    <property type="entry name" value="3-OXOACYL-[ACYL-CARRIER-PROTEIN] REDUCTASE FABG"/>
    <property type="match status" value="1"/>
</dbReference>
<comment type="caution">
    <text evidence="4">The sequence shown here is derived from an EMBL/GenBank/DDBJ whole genome shotgun (WGS) entry which is preliminary data.</text>
</comment>
<dbReference type="InterPro" id="IPR020904">
    <property type="entry name" value="Sc_DH/Rdtase_CS"/>
</dbReference>
<dbReference type="PANTHER" id="PTHR42760">
    <property type="entry name" value="SHORT-CHAIN DEHYDROGENASES/REDUCTASES FAMILY MEMBER"/>
    <property type="match status" value="1"/>
</dbReference>
<dbReference type="EMBL" id="PGTB01000012">
    <property type="protein sequence ID" value="PJE37590.1"/>
    <property type="molecule type" value="Genomic_DNA"/>
</dbReference>
<dbReference type="SMART" id="SM00822">
    <property type="entry name" value="PKS_KR"/>
    <property type="match status" value="1"/>
</dbReference>